<evidence type="ECO:0000313" key="3">
    <source>
        <dbReference type="Proteomes" id="UP000829194"/>
    </source>
</evidence>
<dbReference type="Proteomes" id="UP000829194">
    <property type="component" value="Chromosome"/>
</dbReference>
<accession>A0ABY3XJR7</accession>
<proteinExistence type="predicted"/>
<dbReference type="RefSeq" id="WP_148648860.1">
    <property type="nucleotide sequence ID" value="NZ_CP011131.1"/>
</dbReference>
<dbReference type="EMBL" id="CP093547">
    <property type="protein sequence ID" value="UNP31869.1"/>
    <property type="molecule type" value="Genomic_DNA"/>
</dbReference>
<feature type="compositionally biased region" description="Low complexity" evidence="1">
    <location>
        <begin position="7"/>
        <end position="17"/>
    </location>
</feature>
<protein>
    <submittedName>
        <fullName evidence="2">Uncharacterized protein</fullName>
    </submittedName>
</protein>
<sequence>MTAASQSAPRNRVAAPAPASPNPDRIAFLGAADGETGAGEPIVVQALCWPTVPEAWIGLNQAWRTLRIGRGNPSPYTPVAAGTSSWIRQCAPQLAEPFQGTAAAEESSVAALLARTPVQIAVSIHGLGRSSGATSPRTLSNCLVAYDRYLRGPLRRACTMLVCRSQSAETDRLYLKDLDQCRAQMAGATWLRDMQLQAWTDPVEPLPLELAQLAAASVMRHVLADGDRDPVFDAVSTKLTNDPFPRGWVAKTGRSSSRKRG</sequence>
<evidence type="ECO:0000256" key="1">
    <source>
        <dbReference type="SAM" id="MobiDB-lite"/>
    </source>
</evidence>
<reference evidence="2 3" key="1">
    <citation type="submission" date="2022-03" db="EMBL/GenBank/DDBJ databases">
        <title>Complete genome sequence of Lysobacter capsici VKM B-2533 and Lysobacter gummosus 10.1.1, promising sources of lytic agents.</title>
        <authorList>
            <person name="Tarlachkov S.V."/>
            <person name="Kudryakova I.V."/>
            <person name="Afoshin A.S."/>
            <person name="Leontyevskaya E.A."/>
            <person name="Leontyevskaya N.V."/>
        </authorList>
    </citation>
    <scope>NUCLEOTIDE SEQUENCE [LARGE SCALE GENOMIC DNA]</scope>
    <source>
        <strain evidence="2 3">10.1.1</strain>
    </source>
</reference>
<evidence type="ECO:0000313" key="2">
    <source>
        <dbReference type="EMBL" id="UNP31869.1"/>
    </source>
</evidence>
<organism evidence="2 3">
    <name type="scientific">Lysobacter gummosus</name>
    <dbReference type="NCBI Taxonomy" id="262324"/>
    <lineage>
        <taxon>Bacteria</taxon>
        <taxon>Pseudomonadati</taxon>
        <taxon>Pseudomonadota</taxon>
        <taxon>Gammaproteobacteria</taxon>
        <taxon>Lysobacterales</taxon>
        <taxon>Lysobacteraceae</taxon>
        <taxon>Lysobacter</taxon>
    </lineage>
</organism>
<keyword evidence="3" id="KW-1185">Reference proteome</keyword>
<feature type="region of interest" description="Disordered" evidence="1">
    <location>
        <begin position="1"/>
        <end position="21"/>
    </location>
</feature>
<name>A0ABY3XJR7_9GAMM</name>
<gene>
    <name evidence="2" type="ORF">MOV92_11710</name>
</gene>